<dbReference type="Gene3D" id="3.30.530.20">
    <property type="match status" value="1"/>
</dbReference>
<evidence type="ECO:0000313" key="1">
    <source>
        <dbReference type="EMBL" id="MBM3273891.1"/>
    </source>
</evidence>
<organism evidence="1 2">
    <name type="scientific">Candidatus Tanganyikabacteria bacterium</name>
    <dbReference type="NCBI Taxonomy" id="2961651"/>
    <lineage>
        <taxon>Bacteria</taxon>
        <taxon>Bacillati</taxon>
        <taxon>Candidatus Sericytochromatia</taxon>
        <taxon>Candidatus Tanganyikabacteria</taxon>
    </lineage>
</organism>
<sequence length="124" mass="13599">MKNPFVRLLIVALLFGSIPAVVFLVAGLTAPEQIRSEHSTTVLAPPARVWNVVTNWETMGSGMHKMMPKVGKRKVMGAPEPEAGVVVRYPLADGRNWDQRIVTWEPQKGYSFRNEQGAAAGMPG</sequence>
<dbReference type="AlphaFoldDB" id="A0A938BK63"/>
<comment type="caution">
    <text evidence="1">The sequence shown here is derived from an EMBL/GenBank/DDBJ whole genome shotgun (WGS) entry which is preliminary data.</text>
</comment>
<name>A0A938BK63_9BACT</name>
<dbReference type="InterPro" id="IPR023393">
    <property type="entry name" value="START-like_dom_sf"/>
</dbReference>
<accession>A0A938BK63</accession>
<protein>
    <submittedName>
        <fullName evidence="1">SRPBCC family protein</fullName>
    </submittedName>
</protein>
<reference evidence="1 2" key="1">
    <citation type="submission" date="2019-03" db="EMBL/GenBank/DDBJ databases">
        <title>Lake Tanganyika Metagenome-Assembled Genomes (MAGs).</title>
        <authorList>
            <person name="Tran P."/>
        </authorList>
    </citation>
    <scope>NUCLEOTIDE SEQUENCE [LARGE SCALE GENOMIC DNA]</scope>
    <source>
        <strain evidence="1">K_DeepCast_65m_m2_236</strain>
    </source>
</reference>
<evidence type="ECO:0000313" key="2">
    <source>
        <dbReference type="Proteomes" id="UP000703893"/>
    </source>
</evidence>
<dbReference type="EMBL" id="VGJX01000071">
    <property type="protein sequence ID" value="MBM3273891.1"/>
    <property type="molecule type" value="Genomic_DNA"/>
</dbReference>
<dbReference type="CDD" id="cd07812">
    <property type="entry name" value="SRPBCC"/>
    <property type="match status" value="1"/>
</dbReference>
<dbReference type="SUPFAM" id="SSF55961">
    <property type="entry name" value="Bet v1-like"/>
    <property type="match status" value="1"/>
</dbReference>
<gene>
    <name evidence="1" type="ORF">FJZ00_01970</name>
</gene>
<proteinExistence type="predicted"/>
<dbReference type="Proteomes" id="UP000703893">
    <property type="component" value="Unassembled WGS sequence"/>
</dbReference>
<feature type="non-terminal residue" evidence="1">
    <location>
        <position position="124"/>
    </location>
</feature>